<organism evidence="7">
    <name type="scientific">Kwoniella dejecticola CBS 10117</name>
    <dbReference type="NCBI Taxonomy" id="1296121"/>
    <lineage>
        <taxon>Eukaryota</taxon>
        <taxon>Fungi</taxon>
        <taxon>Dikarya</taxon>
        <taxon>Basidiomycota</taxon>
        <taxon>Agaricomycotina</taxon>
        <taxon>Tremellomycetes</taxon>
        <taxon>Tremellales</taxon>
        <taxon>Cryptococcaceae</taxon>
        <taxon>Kwoniella</taxon>
    </lineage>
</organism>
<dbReference type="GO" id="GO:0008422">
    <property type="term" value="F:beta-glucosidase activity"/>
    <property type="evidence" value="ECO:0007669"/>
    <property type="project" value="UniProtKB-EC"/>
</dbReference>
<keyword evidence="4" id="KW-0378">Hydrolase</keyword>
<name>A0A1A6AAX3_9TREE</name>
<dbReference type="InterPro" id="IPR050288">
    <property type="entry name" value="Cellulose_deg_GH3"/>
</dbReference>
<dbReference type="SUPFAM" id="SSF56988">
    <property type="entry name" value="Anthrax protective antigen"/>
    <property type="match status" value="1"/>
</dbReference>
<dbReference type="PRINTS" id="PR00133">
    <property type="entry name" value="GLHYDRLASE3"/>
</dbReference>
<evidence type="ECO:0000256" key="4">
    <source>
        <dbReference type="ARBA" id="ARBA00022801"/>
    </source>
</evidence>
<dbReference type="Gene3D" id="3.20.20.300">
    <property type="entry name" value="Glycoside hydrolase, family 3, N-terminal domain"/>
    <property type="match status" value="1"/>
</dbReference>
<feature type="domain" description="PA14" evidence="6">
    <location>
        <begin position="397"/>
        <end position="549"/>
    </location>
</feature>
<dbReference type="InterPro" id="IPR036881">
    <property type="entry name" value="Glyco_hydro_3_C_sf"/>
</dbReference>
<dbReference type="Gene3D" id="2.60.120.260">
    <property type="entry name" value="Galactose-binding domain-like"/>
    <property type="match status" value="1"/>
</dbReference>
<dbReference type="Pfam" id="PF14310">
    <property type="entry name" value="Fn3-like"/>
    <property type="match status" value="1"/>
</dbReference>
<dbReference type="Gene3D" id="3.40.50.1700">
    <property type="entry name" value="Glycoside hydrolase family 3 C-terminal domain"/>
    <property type="match status" value="1"/>
</dbReference>
<accession>A0A1A6AAX3</accession>
<sequence length="823" mass="88820">MTFDPDTIAAQLTLEEACTLLHGQDFWRLNGVPRLGVPNGLKLSDGPNGARATRNVADSTQSACFPAGVCLAATFDQEAARRIGNAIADECRSKSASAILGPTVNIHRSPLGGRNFESYSEDPVLAGYIASGYIKGVQEKGIAATIKHFICNDSELDRRTMDVSVSEKALREIYLRPFEIAVKHAKPRSIMTSYNKVNGEYVSDSARLVNGIIRKEWGATDVLVVSDWWATYSTEKAVLAGLDLEMPDSYARGSGQLIQAAKKSPQLAAAARERARTVLQFIKDAGGYDLPPELPELADDKAEHRDLIRTVGASGTVLLKNKDLALPLSTSLPVAVVGLFAKKALIHGGGSASLESHHRVSPFDGIAEVFPRAIHVPGPNAYNYCPVLEQGVATRPDGQSGMVVEFFNPNGDLVETRSLDGTFLTALDRYPKGLEPGWTATMSFTLRPKTTGRHVLSMASCGIAELSVNNQTICTTVPKPEDPNLFLMLALHKIAKKAAYEFEFGKGYEVKVNYKSNKDKIFATELPANGIHIGFSEALDEDTLIQDAVEAAIKIGTAIVCVGNNPDYETEGFDREDLFLLGRQNELVERIADSDSKVIVVVHAGSPIAMPWLDKVDAVLYTWFPGQELGHALADVLSGAVNPSGRLPVTFPKRIEDNPSFGNFPGANEKIVYAEGSFVGYRHYATKSIPTLFPFGFGLSYTTFSVTNLSIAGIESFGPVSSLTVTATVENTGKVAGRHAVLFFVSPPAGSSRPLISLEGFTKTNLLQPGEREEIGISLQQDAFSHWVGELDGRWELEAGKHVVRILADAGSLSGPSQIVTIQ</sequence>
<dbReference type="Pfam" id="PF01915">
    <property type="entry name" value="Glyco_hydro_3_C"/>
    <property type="match status" value="1"/>
</dbReference>
<protein>
    <recommendedName>
        <fullName evidence="3">beta-glucosidase</fullName>
        <ecNumber evidence="3">3.2.1.21</ecNumber>
    </recommendedName>
</protein>
<dbReference type="InterPro" id="IPR026891">
    <property type="entry name" value="Fn3-like"/>
</dbReference>
<gene>
    <name evidence="7" type="ORF">I303_03241</name>
</gene>
<dbReference type="OrthoDB" id="47059at2759"/>
<evidence type="ECO:0000256" key="3">
    <source>
        <dbReference type="ARBA" id="ARBA00012744"/>
    </source>
</evidence>
<dbReference type="EC" id="3.2.1.21" evidence="3"/>
<dbReference type="Gene3D" id="2.60.40.10">
    <property type="entry name" value="Immunoglobulins"/>
    <property type="match status" value="1"/>
</dbReference>
<dbReference type="AlphaFoldDB" id="A0A1A6AAX3"/>
<dbReference type="PROSITE" id="PS51820">
    <property type="entry name" value="PA14"/>
    <property type="match status" value="1"/>
</dbReference>
<dbReference type="STRING" id="1296121.A0A1A6AAX3"/>
<dbReference type="EMBL" id="KI894029">
    <property type="protein sequence ID" value="OBR87217.1"/>
    <property type="molecule type" value="Genomic_DNA"/>
</dbReference>
<dbReference type="VEuPathDB" id="FungiDB:I303_03241"/>
<dbReference type="PANTHER" id="PTHR42715:SF3">
    <property type="entry name" value="BETA-GLUCOSIDASE B-RELATED"/>
    <property type="match status" value="1"/>
</dbReference>
<comment type="catalytic activity">
    <reaction evidence="1">
        <text>Hydrolysis of terminal, non-reducing beta-D-glucosyl residues with release of beta-D-glucose.</text>
        <dbReference type="EC" id="3.2.1.21"/>
    </reaction>
</comment>
<dbReference type="SMART" id="SM01217">
    <property type="entry name" value="Fn3_like"/>
    <property type="match status" value="1"/>
</dbReference>
<dbReference type="InterPro" id="IPR001764">
    <property type="entry name" value="Glyco_hydro_3_N"/>
</dbReference>
<evidence type="ECO:0000256" key="2">
    <source>
        <dbReference type="ARBA" id="ARBA00005336"/>
    </source>
</evidence>
<evidence type="ECO:0000259" key="6">
    <source>
        <dbReference type="PROSITE" id="PS51820"/>
    </source>
</evidence>
<dbReference type="SUPFAM" id="SSF51445">
    <property type="entry name" value="(Trans)glycosidases"/>
    <property type="match status" value="1"/>
</dbReference>
<evidence type="ECO:0000256" key="5">
    <source>
        <dbReference type="ARBA" id="ARBA00023295"/>
    </source>
</evidence>
<dbReference type="GO" id="GO:0009251">
    <property type="term" value="P:glucan catabolic process"/>
    <property type="evidence" value="ECO:0007669"/>
    <property type="project" value="TreeGrafter"/>
</dbReference>
<dbReference type="PANTHER" id="PTHR42715">
    <property type="entry name" value="BETA-GLUCOSIDASE"/>
    <property type="match status" value="1"/>
</dbReference>
<dbReference type="InterPro" id="IPR013783">
    <property type="entry name" value="Ig-like_fold"/>
</dbReference>
<comment type="similarity">
    <text evidence="2">Belongs to the glycosyl hydrolase 3 family.</text>
</comment>
<dbReference type="Pfam" id="PF00933">
    <property type="entry name" value="Glyco_hydro_3"/>
    <property type="match status" value="1"/>
</dbReference>
<proteinExistence type="inferred from homology"/>
<dbReference type="SUPFAM" id="SSF52279">
    <property type="entry name" value="Beta-D-glucan exohydrolase, C-terminal domain"/>
    <property type="match status" value="1"/>
</dbReference>
<dbReference type="InterPro" id="IPR037524">
    <property type="entry name" value="PA14/GLEYA"/>
</dbReference>
<evidence type="ECO:0000313" key="7">
    <source>
        <dbReference type="EMBL" id="OBR87217.1"/>
    </source>
</evidence>
<dbReference type="InterPro" id="IPR036962">
    <property type="entry name" value="Glyco_hydro_3_N_sf"/>
</dbReference>
<reference evidence="7" key="1">
    <citation type="submission" date="2013-07" db="EMBL/GenBank/DDBJ databases">
        <title>The Genome Sequence of Cryptococcus dejecticola CBS10117.</title>
        <authorList>
            <consortium name="The Broad Institute Genome Sequencing Platform"/>
            <person name="Cuomo C."/>
            <person name="Litvintseva A."/>
            <person name="Chen Y."/>
            <person name="Heitman J."/>
            <person name="Sun S."/>
            <person name="Springer D."/>
            <person name="Dromer F."/>
            <person name="Young S.K."/>
            <person name="Zeng Q."/>
            <person name="Gargeya S."/>
            <person name="Fitzgerald M."/>
            <person name="Abouelleil A."/>
            <person name="Alvarado L."/>
            <person name="Berlin A.M."/>
            <person name="Chapman S.B."/>
            <person name="Dewar J."/>
            <person name="Goldberg J."/>
            <person name="Griggs A."/>
            <person name="Gujja S."/>
            <person name="Hansen M."/>
            <person name="Howarth C."/>
            <person name="Imamovic A."/>
            <person name="Larimer J."/>
            <person name="McCowan C."/>
            <person name="Murphy C."/>
            <person name="Pearson M."/>
            <person name="Priest M."/>
            <person name="Roberts A."/>
            <person name="Saif S."/>
            <person name="Shea T."/>
            <person name="Sykes S."/>
            <person name="Wortman J."/>
            <person name="Nusbaum C."/>
            <person name="Birren B."/>
        </authorList>
    </citation>
    <scope>NUCLEOTIDE SEQUENCE [LARGE SCALE GENOMIC DNA]</scope>
    <source>
        <strain evidence="7">CBS 10117</strain>
    </source>
</reference>
<dbReference type="InterPro" id="IPR002772">
    <property type="entry name" value="Glyco_hydro_3_C"/>
</dbReference>
<keyword evidence="5" id="KW-0326">Glycosidase</keyword>
<dbReference type="InterPro" id="IPR017853">
    <property type="entry name" value="GH"/>
</dbReference>
<evidence type="ECO:0000256" key="1">
    <source>
        <dbReference type="ARBA" id="ARBA00000448"/>
    </source>
</evidence>